<dbReference type="Proteomes" id="UP000501926">
    <property type="component" value="Chromosome"/>
</dbReference>
<proteinExistence type="predicted"/>
<reference evidence="2 3" key="3">
    <citation type="submission" date="2020-02" db="EMBL/GenBank/DDBJ databases">
        <title>Newly sequenced genome of strain CSTR1 showed variability in Candidatus Kuenenia stuttgartiensis genomes.</title>
        <authorList>
            <person name="Ding C."/>
            <person name="Adrian L."/>
        </authorList>
    </citation>
    <scope>NUCLEOTIDE SEQUENCE [LARGE SCALE GENOMIC DNA]</scope>
    <source>
        <strain evidence="2 3">CSTR1</strain>
    </source>
</reference>
<organism evidence="1">
    <name type="scientific">Kuenenia stuttgartiensis</name>
    <dbReference type="NCBI Taxonomy" id="174633"/>
    <lineage>
        <taxon>Bacteria</taxon>
        <taxon>Pseudomonadati</taxon>
        <taxon>Planctomycetota</taxon>
        <taxon>Candidatus Brocadiia</taxon>
        <taxon>Candidatus Brocadiales</taxon>
        <taxon>Candidatus Brocadiaceae</taxon>
        <taxon>Candidatus Kuenenia</taxon>
    </lineage>
</organism>
<reference evidence="1" key="2">
    <citation type="submission" date="2006-01" db="EMBL/GenBank/DDBJ databases">
        <authorList>
            <person name="Genoscope"/>
        </authorList>
    </citation>
    <scope>NUCLEOTIDE SEQUENCE</scope>
</reference>
<evidence type="ECO:0000313" key="2">
    <source>
        <dbReference type="EMBL" id="QII12806.1"/>
    </source>
</evidence>
<dbReference type="EMBL" id="CP049055">
    <property type="protein sequence ID" value="QII12806.1"/>
    <property type="molecule type" value="Genomic_DNA"/>
</dbReference>
<accession>Q1Q469</accession>
<name>Q1Q469_KUEST</name>
<evidence type="ECO:0000313" key="3">
    <source>
        <dbReference type="Proteomes" id="UP000501926"/>
    </source>
</evidence>
<gene>
    <name evidence="2" type="ORF">KsCSTR_34270</name>
    <name evidence="1" type="ORF">kuste4052</name>
</gene>
<reference evidence="1" key="1">
    <citation type="journal article" date="2006" name="Nature">
        <title>Deciphering the evolution and metabolism of an anammox bacterium from a community genome.</title>
        <authorList>
            <person name="Strous M."/>
            <person name="Pelletier E."/>
            <person name="Mangenot S."/>
            <person name="Rattei T."/>
            <person name="Lehner A."/>
            <person name="Taylor M.W."/>
            <person name="Horn M."/>
            <person name="Daims H."/>
            <person name="Bartol-Mavel D."/>
            <person name="Wincker P."/>
            <person name="Barbe V."/>
            <person name="Fonknechten N."/>
            <person name="Vallenet D."/>
            <person name="Segurens B."/>
            <person name="Schenowitz-Truong C."/>
            <person name="Medigue C."/>
            <person name="Collingro A."/>
            <person name="Snel B."/>
            <person name="Dutilh B.E."/>
            <person name="OpDenCamp H.J.M."/>
            <person name="vanDerDrift C."/>
            <person name="Cirpus I."/>
            <person name="vanDePas-Schoonen K.T."/>
            <person name="Harhangi H.R."/>
            <person name="vanNiftrik L."/>
            <person name="Schmid M."/>
            <person name="Keltjens J."/>
            <person name="vanDeVossenberg J."/>
            <person name="Kartal B."/>
            <person name="Meier H."/>
            <person name="Frishman D."/>
            <person name="Huynen M.A."/>
            <person name="Mewes H."/>
            <person name="Weissenbach J."/>
            <person name="Jetten M.S.M."/>
            <person name="Wagner M."/>
            <person name="LePaslier D."/>
        </authorList>
    </citation>
    <scope>NUCLEOTIDE SEQUENCE</scope>
</reference>
<sequence length="84" mass="9665">MFDHIKSSCIWQRLYPVVDVNVETHCTRLSVVSTFSLRTAVSRHMQCVSTKLFKFLKKRVNTHHEGKMGNPYDRGMAHIMGPCA</sequence>
<dbReference type="EMBL" id="CT573071">
    <property type="protein sequence ID" value="CAJ74815.1"/>
    <property type="molecule type" value="Genomic_DNA"/>
</dbReference>
<protein>
    <submittedName>
        <fullName evidence="1">Uncharacterized protein</fullName>
    </submittedName>
</protein>
<dbReference type="AlphaFoldDB" id="Q1Q469"/>
<evidence type="ECO:0000313" key="1">
    <source>
        <dbReference type="EMBL" id="CAJ74815.1"/>
    </source>
</evidence>